<dbReference type="GO" id="GO:0046872">
    <property type="term" value="F:metal ion binding"/>
    <property type="evidence" value="ECO:0007669"/>
    <property type="project" value="UniProtKB-KW"/>
</dbReference>
<sequence length="534" mass="61562">MENMENMQPISLHLADRPRRSGWVEYINKTGFVPRPEEVLFTTLPRNIYAAEGYDGDIPCVTEDGRLDWFASHPLAYPEEYQPSIKSRSYDVSFLSANVPGPTYLELPMQAEIEAALASRQFKVLAISAYTWMIPWALKLAESARQEYGIQEVWLGGYGVMTPEPRIREVFDRLYWGYGETTFREALGMSPIKPAEIEHPMLINESTYLAHKIKIGHLFWERGCTQRCTFCADPVFQPGGEPTFSVANVRKVLERYKAEGVMSVHLVNQDVRPFTVVGKQIIELLHEFGLPFTMMTSFQALTAKGLDGIKWLADRGLTMAQLGVESLDDANLTWAHKTTNCTHIRDTVRQMDDLRIRLSATYIIGFENDTPESIRRAKQRLGDLGPIYTYFMILLPMPGTPQYYDMLKRNLIKDWDFRKWTGGYLVWRHPVIQPDEARALLREMDLAINTPQYNKRLQREWTRINRMRERLLQRERQGESADMRARARVYYHPDSYAKLLTDRFGVKPGATLPSCDASRETPPTPMASKDSRRL</sequence>
<evidence type="ECO:0000256" key="5">
    <source>
        <dbReference type="ARBA" id="ARBA00023014"/>
    </source>
</evidence>
<dbReference type="AlphaFoldDB" id="A0A1G9LTH2"/>
<dbReference type="InterPro" id="IPR006638">
    <property type="entry name" value="Elp3/MiaA/NifB-like_rSAM"/>
</dbReference>
<keyword evidence="4" id="KW-0408">Iron</keyword>
<dbReference type="InterPro" id="IPR051198">
    <property type="entry name" value="BchE-like"/>
</dbReference>
<name>A0A1G9LTH2_9FIRM</name>
<dbReference type="InterPro" id="IPR007197">
    <property type="entry name" value="rSAM"/>
</dbReference>
<accession>A0A1G9LTH2</accession>
<evidence type="ECO:0000256" key="3">
    <source>
        <dbReference type="ARBA" id="ARBA00022723"/>
    </source>
</evidence>
<dbReference type="CDD" id="cd01335">
    <property type="entry name" value="Radical_SAM"/>
    <property type="match status" value="1"/>
</dbReference>
<dbReference type="Proteomes" id="UP000214880">
    <property type="component" value="Unassembled WGS sequence"/>
</dbReference>
<evidence type="ECO:0000256" key="6">
    <source>
        <dbReference type="SAM" id="MobiDB-lite"/>
    </source>
</evidence>
<dbReference type="InterPro" id="IPR023404">
    <property type="entry name" value="rSAM_horseshoe"/>
</dbReference>
<dbReference type="SMART" id="SM00729">
    <property type="entry name" value="Elp3"/>
    <property type="match status" value="1"/>
</dbReference>
<dbReference type="Pfam" id="PF04055">
    <property type="entry name" value="Radical_SAM"/>
    <property type="match status" value="1"/>
</dbReference>
<comment type="cofactor">
    <cofactor evidence="1">
        <name>[4Fe-4S] cluster</name>
        <dbReference type="ChEBI" id="CHEBI:49883"/>
    </cofactor>
</comment>
<dbReference type="PANTHER" id="PTHR43409:SF7">
    <property type="entry name" value="BLL1977 PROTEIN"/>
    <property type="match status" value="1"/>
</dbReference>
<keyword evidence="9" id="KW-1185">Reference proteome</keyword>
<protein>
    <submittedName>
        <fullName evidence="8">Radical SAM superfamily enzyme YgiQ, UPF0313 family</fullName>
    </submittedName>
</protein>
<dbReference type="SFLD" id="SFLDG01082">
    <property type="entry name" value="B12-binding_domain_containing"/>
    <property type="match status" value="1"/>
</dbReference>
<evidence type="ECO:0000313" key="8">
    <source>
        <dbReference type="EMBL" id="SDL65286.1"/>
    </source>
</evidence>
<feature type="domain" description="Radical SAM core" evidence="7">
    <location>
        <begin position="205"/>
        <end position="435"/>
    </location>
</feature>
<dbReference type="STRING" id="146817.SAMN04488502_101464"/>
<dbReference type="OrthoDB" id="9801659at2"/>
<dbReference type="EMBL" id="FNHB01000001">
    <property type="protein sequence ID" value="SDL65286.1"/>
    <property type="molecule type" value="Genomic_DNA"/>
</dbReference>
<dbReference type="SFLD" id="SFLDS00029">
    <property type="entry name" value="Radical_SAM"/>
    <property type="match status" value="1"/>
</dbReference>
<dbReference type="PROSITE" id="PS51918">
    <property type="entry name" value="RADICAL_SAM"/>
    <property type="match status" value="1"/>
</dbReference>
<dbReference type="PANTHER" id="PTHR43409">
    <property type="entry name" value="ANAEROBIC MAGNESIUM-PROTOPORPHYRIN IX MONOMETHYL ESTER CYCLASE-RELATED"/>
    <property type="match status" value="1"/>
</dbReference>
<evidence type="ECO:0000256" key="1">
    <source>
        <dbReference type="ARBA" id="ARBA00001966"/>
    </source>
</evidence>
<evidence type="ECO:0000256" key="4">
    <source>
        <dbReference type="ARBA" id="ARBA00023004"/>
    </source>
</evidence>
<dbReference type="InterPro" id="IPR058240">
    <property type="entry name" value="rSAM_sf"/>
</dbReference>
<evidence type="ECO:0000259" key="7">
    <source>
        <dbReference type="PROSITE" id="PS51918"/>
    </source>
</evidence>
<dbReference type="GO" id="GO:0003824">
    <property type="term" value="F:catalytic activity"/>
    <property type="evidence" value="ECO:0007669"/>
    <property type="project" value="InterPro"/>
</dbReference>
<dbReference type="Gene3D" id="3.80.30.20">
    <property type="entry name" value="tm_1862 like domain"/>
    <property type="match status" value="1"/>
</dbReference>
<keyword evidence="5" id="KW-0411">Iron-sulfur</keyword>
<dbReference type="GO" id="GO:0051536">
    <property type="term" value="F:iron-sulfur cluster binding"/>
    <property type="evidence" value="ECO:0007669"/>
    <property type="project" value="UniProtKB-KW"/>
</dbReference>
<keyword evidence="2" id="KW-0949">S-adenosyl-L-methionine</keyword>
<dbReference type="SUPFAM" id="SSF102114">
    <property type="entry name" value="Radical SAM enzymes"/>
    <property type="match status" value="1"/>
</dbReference>
<evidence type="ECO:0000256" key="2">
    <source>
        <dbReference type="ARBA" id="ARBA00022691"/>
    </source>
</evidence>
<dbReference type="RefSeq" id="WP_092067879.1">
    <property type="nucleotide sequence ID" value="NZ_FNHB01000001.1"/>
</dbReference>
<gene>
    <name evidence="8" type="ORF">SAMN04488502_101464</name>
</gene>
<proteinExistence type="predicted"/>
<keyword evidence="3" id="KW-0479">Metal-binding</keyword>
<organism evidence="8 9">
    <name type="scientific">Dendrosporobacter quercicolus</name>
    <dbReference type="NCBI Taxonomy" id="146817"/>
    <lineage>
        <taxon>Bacteria</taxon>
        <taxon>Bacillati</taxon>
        <taxon>Bacillota</taxon>
        <taxon>Negativicutes</taxon>
        <taxon>Selenomonadales</taxon>
        <taxon>Sporomusaceae</taxon>
        <taxon>Dendrosporobacter</taxon>
    </lineage>
</organism>
<reference evidence="8 9" key="1">
    <citation type="submission" date="2016-10" db="EMBL/GenBank/DDBJ databases">
        <authorList>
            <person name="de Groot N.N."/>
        </authorList>
    </citation>
    <scope>NUCLEOTIDE SEQUENCE [LARGE SCALE GENOMIC DNA]</scope>
    <source>
        <strain evidence="8 9">DSM 1736</strain>
    </source>
</reference>
<feature type="region of interest" description="Disordered" evidence="6">
    <location>
        <begin position="511"/>
        <end position="534"/>
    </location>
</feature>
<evidence type="ECO:0000313" key="9">
    <source>
        <dbReference type="Proteomes" id="UP000214880"/>
    </source>
</evidence>